<dbReference type="RefSeq" id="WP_019395150.1">
    <property type="nucleotide sequence ID" value="NZ_FOXX01000023.1"/>
</dbReference>
<accession>A0A1I6C475</accession>
<protein>
    <submittedName>
        <fullName evidence="1">NETI protein</fullName>
    </submittedName>
</protein>
<comment type="caution">
    <text evidence="1">The sequence shown here is derived from an EMBL/GenBank/DDBJ whole genome shotgun (WGS) entry which is preliminary data.</text>
</comment>
<sequence>MASKNKKTFEVQQGETISDCLDRMKKEGYTPVRRFEKPVFTEKVVNGKKEYIPTERKITFEGKKL</sequence>
<dbReference type="GeneID" id="93713438"/>
<gene>
    <name evidence="1" type="ORF">SAMN02745910_04926</name>
</gene>
<keyword evidence="2" id="KW-1185">Reference proteome</keyword>
<dbReference type="Pfam" id="PF14044">
    <property type="entry name" value="NETI"/>
    <property type="match status" value="1"/>
</dbReference>
<proteinExistence type="predicted"/>
<name>A0A1I6C475_9BACI</name>
<dbReference type="Proteomes" id="UP000182762">
    <property type="component" value="Unassembled WGS sequence"/>
</dbReference>
<organism evidence="1 2">
    <name type="scientific">Priestia endophytica DSM 13796</name>
    <dbReference type="NCBI Taxonomy" id="1121089"/>
    <lineage>
        <taxon>Bacteria</taxon>
        <taxon>Bacillati</taxon>
        <taxon>Bacillota</taxon>
        <taxon>Bacilli</taxon>
        <taxon>Bacillales</taxon>
        <taxon>Bacillaceae</taxon>
        <taxon>Priestia</taxon>
    </lineage>
</organism>
<dbReference type="InterPro" id="IPR025930">
    <property type="entry name" value="NETI"/>
</dbReference>
<evidence type="ECO:0000313" key="2">
    <source>
        <dbReference type="Proteomes" id="UP000182762"/>
    </source>
</evidence>
<dbReference type="EMBL" id="FOXX01000023">
    <property type="protein sequence ID" value="SFQ87944.1"/>
    <property type="molecule type" value="Genomic_DNA"/>
</dbReference>
<evidence type="ECO:0000313" key="1">
    <source>
        <dbReference type="EMBL" id="SFQ87944.1"/>
    </source>
</evidence>
<reference evidence="1 2" key="1">
    <citation type="submission" date="2016-10" db="EMBL/GenBank/DDBJ databases">
        <authorList>
            <person name="Varghese N."/>
            <person name="Submissions S."/>
        </authorList>
    </citation>
    <scope>NUCLEOTIDE SEQUENCE [LARGE SCALE GENOMIC DNA]</scope>
    <source>
        <strain evidence="1 2">DSM 13796</strain>
    </source>
</reference>